<evidence type="ECO:0000313" key="3">
    <source>
        <dbReference type="Proteomes" id="UP000626109"/>
    </source>
</evidence>
<comment type="caution">
    <text evidence="2">The sequence shown here is derived from an EMBL/GenBank/DDBJ whole genome shotgun (WGS) entry which is preliminary data.</text>
</comment>
<feature type="non-terminal residue" evidence="2">
    <location>
        <position position="210"/>
    </location>
</feature>
<dbReference type="Proteomes" id="UP000626109">
    <property type="component" value="Unassembled WGS sequence"/>
</dbReference>
<reference evidence="2" key="1">
    <citation type="submission" date="2021-02" db="EMBL/GenBank/DDBJ databases">
        <authorList>
            <person name="Dougan E. K."/>
            <person name="Rhodes N."/>
            <person name="Thang M."/>
            <person name="Chan C."/>
        </authorList>
    </citation>
    <scope>NUCLEOTIDE SEQUENCE</scope>
</reference>
<dbReference type="EMBL" id="CAJNNW010035933">
    <property type="protein sequence ID" value="CAE8730953.1"/>
    <property type="molecule type" value="Genomic_DNA"/>
</dbReference>
<feature type="compositionally biased region" description="Low complexity" evidence="1">
    <location>
        <begin position="155"/>
        <end position="167"/>
    </location>
</feature>
<evidence type="ECO:0000256" key="1">
    <source>
        <dbReference type="SAM" id="MobiDB-lite"/>
    </source>
</evidence>
<accession>A0A813LJI1</accession>
<sequence>MIQEDMSAGDPGGPGWPSSFQYGYGQDMSSGQGPPGNFDPFALSAWTHAMSQGGGPPGLSDSHQSWDTHQSLRDKGHQSWDNHHRQPQRDKGHQPWDGYQSLRDKNRTAAAYALWQSQRWGATGGVAPGGTPQLPQSFPQDAYGAQEQWSWSDNAGMAAAAAGTAPGHVSKMDEGAWGAHKGSWGEAPSWPHWQQQQNGPPPGNHNVQRS</sequence>
<dbReference type="AlphaFoldDB" id="A0A813LJI1"/>
<feature type="region of interest" description="Disordered" evidence="1">
    <location>
        <begin position="121"/>
        <end position="210"/>
    </location>
</feature>
<protein>
    <submittedName>
        <fullName evidence="2">Uncharacterized protein</fullName>
    </submittedName>
</protein>
<proteinExistence type="predicted"/>
<feature type="compositionally biased region" description="Basic and acidic residues" evidence="1">
    <location>
        <begin position="64"/>
        <end position="94"/>
    </location>
</feature>
<organism evidence="2 3">
    <name type="scientific">Polarella glacialis</name>
    <name type="common">Dinoflagellate</name>
    <dbReference type="NCBI Taxonomy" id="89957"/>
    <lineage>
        <taxon>Eukaryota</taxon>
        <taxon>Sar</taxon>
        <taxon>Alveolata</taxon>
        <taxon>Dinophyceae</taxon>
        <taxon>Suessiales</taxon>
        <taxon>Suessiaceae</taxon>
        <taxon>Polarella</taxon>
    </lineage>
</organism>
<feature type="region of interest" description="Disordered" evidence="1">
    <location>
        <begin position="1"/>
        <end position="102"/>
    </location>
</feature>
<gene>
    <name evidence="2" type="ORF">PGLA2088_LOCUS45873</name>
</gene>
<name>A0A813LJI1_POLGL</name>
<evidence type="ECO:0000313" key="2">
    <source>
        <dbReference type="EMBL" id="CAE8730953.1"/>
    </source>
</evidence>